<dbReference type="EMBL" id="LSMT01000215">
    <property type="protein sequence ID" value="PFX23200.1"/>
    <property type="molecule type" value="Genomic_DNA"/>
</dbReference>
<keyword evidence="3" id="KW-1185">Reference proteome</keyword>
<evidence type="ECO:0000313" key="2">
    <source>
        <dbReference type="EMBL" id="PFX23200.1"/>
    </source>
</evidence>
<dbReference type="Proteomes" id="UP000225706">
    <property type="component" value="Unassembled WGS sequence"/>
</dbReference>
<accession>A0A2B4S339</accession>
<reference evidence="3" key="1">
    <citation type="journal article" date="2017" name="bioRxiv">
        <title>Comparative analysis of the genomes of Stylophora pistillata and Acropora digitifera provides evidence for extensive differences between species of corals.</title>
        <authorList>
            <person name="Voolstra C.R."/>
            <person name="Li Y."/>
            <person name="Liew Y.J."/>
            <person name="Baumgarten S."/>
            <person name="Zoccola D."/>
            <person name="Flot J.-F."/>
            <person name="Tambutte S."/>
            <person name="Allemand D."/>
            <person name="Aranda M."/>
        </authorList>
    </citation>
    <scope>NUCLEOTIDE SEQUENCE [LARGE SCALE GENOMIC DNA]</scope>
</reference>
<gene>
    <name evidence="2" type="ORF">AWC38_SpisGene12279</name>
</gene>
<protein>
    <submittedName>
        <fullName evidence="2">Uncharacterized protein</fullName>
    </submittedName>
</protein>
<name>A0A2B4S339_STYPI</name>
<proteinExistence type="predicted"/>
<organism evidence="2 3">
    <name type="scientific">Stylophora pistillata</name>
    <name type="common">Smooth cauliflower coral</name>
    <dbReference type="NCBI Taxonomy" id="50429"/>
    <lineage>
        <taxon>Eukaryota</taxon>
        <taxon>Metazoa</taxon>
        <taxon>Cnidaria</taxon>
        <taxon>Anthozoa</taxon>
        <taxon>Hexacorallia</taxon>
        <taxon>Scleractinia</taxon>
        <taxon>Astrocoeniina</taxon>
        <taxon>Pocilloporidae</taxon>
        <taxon>Stylophora</taxon>
    </lineage>
</organism>
<comment type="caution">
    <text evidence="2">The sequence shown here is derived from an EMBL/GenBank/DDBJ whole genome shotgun (WGS) entry which is preliminary data.</text>
</comment>
<dbReference type="OrthoDB" id="5984716at2759"/>
<dbReference type="AlphaFoldDB" id="A0A2B4S339"/>
<sequence length="162" mass="18306">MLKLCIACSSKVAASSRTCSCGHVFSPETRRIGGKRFSGYRLGTTRRHSFSTRREGQQNGSGVSDPLPRKVRKPALYQNLKSSKVVQEKSKIVPEKPAMKRKGHPTLFKENRTKAKVKKIDRIVRVLSSPERRLKLSLALAEINRRLTSQMLIWKMLPCETG</sequence>
<feature type="region of interest" description="Disordered" evidence="1">
    <location>
        <begin position="35"/>
        <end position="73"/>
    </location>
</feature>
<evidence type="ECO:0000313" key="3">
    <source>
        <dbReference type="Proteomes" id="UP000225706"/>
    </source>
</evidence>
<evidence type="ECO:0000256" key="1">
    <source>
        <dbReference type="SAM" id="MobiDB-lite"/>
    </source>
</evidence>